<comment type="caution">
    <text evidence="2">The sequence shown here is derived from an EMBL/GenBank/DDBJ whole genome shotgun (WGS) entry which is preliminary data.</text>
</comment>
<dbReference type="PANTHER" id="PTHR47534:SF3">
    <property type="entry name" value="ALCOHOL DEHYDROGENASE-LIKE C-TERMINAL DOMAIN-CONTAINING PROTEIN"/>
    <property type="match status" value="1"/>
</dbReference>
<dbReference type="PANTHER" id="PTHR47534">
    <property type="entry name" value="YALI0E05731P"/>
    <property type="match status" value="1"/>
</dbReference>
<keyword evidence="1" id="KW-0560">Oxidoreductase</keyword>
<sequence>MTTRALVVGGTSGIGFAIACRIAAESASSTVISSWNEPKTIPYANIEFRPLVVSSMRLINQSTNAFKTSREQSLDLLVLTQGIFTMTGRSRTTEEIDNKMALHYYGRQRLIRQLLPNVRENAKFLVVLVVLVVLDGMRGRPPAKLNWDDLEVMAHFSLSIIYAIQKVLSLALDVSPDACAENLLKGLNERSAEVEREGKLWCCIDVKGQLVPNKLAWGEKELAKAANHTWKIVDCGLTNA</sequence>
<organism evidence="2 3">
    <name type="scientific">Dactylonectria macrodidyma</name>
    <dbReference type="NCBI Taxonomy" id="307937"/>
    <lineage>
        <taxon>Eukaryota</taxon>
        <taxon>Fungi</taxon>
        <taxon>Dikarya</taxon>
        <taxon>Ascomycota</taxon>
        <taxon>Pezizomycotina</taxon>
        <taxon>Sordariomycetes</taxon>
        <taxon>Hypocreomycetidae</taxon>
        <taxon>Hypocreales</taxon>
        <taxon>Nectriaceae</taxon>
        <taxon>Dactylonectria</taxon>
    </lineage>
</organism>
<dbReference type="OrthoDB" id="542013at2759"/>
<evidence type="ECO:0000313" key="3">
    <source>
        <dbReference type="Proteomes" id="UP000738349"/>
    </source>
</evidence>
<evidence type="ECO:0000256" key="1">
    <source>
        <dbReference type="ARBA" id="ARBA00023002"/>
    </source>
</evidence>
<dbReference type="GO" id="GO:0016491">
    <property type="term" value="F:oxidoreductase activity"/>
    <property type="evidence" value="ECO:0007669"/>
    <property type="project" value="UniProtKB-KW"/>
</dbReference>
<protein>
    <submittedName>
        <fullName evidence="2">Uncharacterized protein</fullName>
    </submittedName>
</protein>
<dbReference type="InterPro" id="IPR036291">
    <property type="entry name" value="NAD(P)-bd_dom_sf"/>
</dbReference>
<dbReference type="AlphaFoldDB" id="A0A9P9J4N3"/>
<dbReference type="PROSITE" id="PS51257">
    <property type="entry name" value="PROKAR_LIPOPROTEIN"/>
    <property type="match status" value="1"/>
</dbReference>
<dbReference type="EMBL" id="JAGMUV010000010">
    <property type="protein sequence ID" value="KAH7141896.1"/>
    <property type="molecule type" value="Genomic_DNA"/>
</dbReference>
<gene>
    <name evidence="2" type="ORF">EDB81DRAFT_843393</name>
</gene>
<accession>A0A9P9J4N3</accession>
<keyword evidence="3" id="KW-1185">Reference proteome</keyword>
<dbReference type="InterPro" id="IPR052228">
    <property type="entry name" value="Sec_Metab_Biosynth_Oxidored"/>
</dbReference>
<evidence type="ECO:0000313" key="2">
    <source>
        <dbReference type="EMBL" id="KAH7141896.1"/>
    </source>
</evidence>
<proteinExistence type="predicted"/>
<dbReference type="SUPFAM" id="SSF51735">
    <property type="entry name" value="NAD(P)-binding Rossmann-fold domains"/>
    <property type="match status" value="1"/>
</dbReference>
<dbReference type="Gene3D" id="3.40.50.720">
    <property type="entry name" value="NAD(P)-binding Rossmann-like Domain"/>
    <property type="match status" value="1"/>
</dbReference>
<dbReference type="Proteomes" id="UP000738349">
    <property type="component" value="Unassembled WGS sequence"/>
</dbReference>
<name>A0A9P9J4N3_9HYPO</name>
<reference evidence="2" key="1">
    <citation type="journal article" date="2021" name="Nat. Commun.">
        <title>Genetic determinants of endophytism in the Arabidopsis root mycobiome.</title>
        <authorList>
            <person name="Mesny F."/>
            <person name="Miyauchi S."/>
            <person name="Thiergart T."/>
            <person name="Pickel B."/>
            <person name="Atanasova L."/>
            <person name="Karlsson M."/>
            <person name="Huettel B."/>
            <person name="Barry K.W."/>
            <person name="Haridas S."/>
            <person name="Chen C."/>
            <person name="Bauer D."/>
            <person name="Andreopoulos W."/>
            <person name="Pangilinan J."/>
            <person name="LaButti K."/>
            <person name="Riley R."/>
            <person name="Lipzen A."/>
            <person name="Clum A."/>
            <person name="Drula E."/>
            <person name="Henrissat B."/>
            <person name="Kohler A."/>
            <person name="Grigoriev I.V."/>
            <person name="Martin F.M."/>
            <person name="Hacquard S."/>
        </authorList>
    </citation>
    <scope>NUCLEOTIDE SEQUENCE</scope>
    <source>
        <strain evidence="2">MPI-CAGE-AT-0147</strain>
    </source>
</reference>